<dbReference type="RefSeq" id="WP_378254096.1">
    <property type="nucleotide sequence ID" value="NZ_JBHSJV010000001.1"/>
</dbReference>
<keyword evidence="1" id="KW-0472">Membrane</keyword>
<gene>
    <name evidence="2" type="ORF">ACFSTE_21730</name>
</gene>
<organism evidence="2 3">
    <name type="scientific">Aquimarina hainanensis</name>
    <dbReference type="NCBI Taxonomy" id="1578017"/>
    <lineage>
        <taxon>Bacteria</taxon>
        <taxon>Pseudomonadati</taxon>
        <taxon>Bacteroidota</taxon>
        <taxon>Flavobacteriia</taxon>
        <taxon>Flavobacteriales</taxon>
        <taxon>Flavobacteriaceae</taxon>
        <taxon>Aquimarina</taxon>
    </lineage>
</organism>
<evidence type="ECO:0000313" key="3">
    <source>
        <dbReference type="Proteomes" id="UP001597459"/>
    </source>
</evidence>
<keyword evidence="1" id="KW-0812">Transmembrane</keyword>
<dbReference type="Proteomes" id="UP001597459">
    <property type="component" value="Unassembled WGS sequence"/>
</dbReference>
<reference evidence="3" key="1">
    <citation type="journal article" date="2019" name="Int. J. Syst. Evol. Microbiol.">
        <title>The Global Catalogue of Microorganisms (GCM) 10K type strain sequencing project: providing services to taxonomists for standard genome sequencing and annotation.</title>
        <authorList>
            <consortium name="The Broad Institute Genomics Platform"/>
            <consortium name="The Broad Institute Genome Sequencing Center for Infectious Disease"/>
            <person name="Wu L."/>
            <person name="Ma J."/>
        </authorList>
    </citation>
    <scope>NUCLEOTIDE SEQUENCE [LARGE SCALE GENOMIC DNA]</scope>
    <source>
        <strain evidence="3">KCTC 42423</strain>
    </source>
</reference>
<feature type="transmembrane region" description="Helical" evidence="1">
    <location>
        <begin position="6"/>
        <end position="28"/>
    </location>
</feature>
<name>A0ABW5NDQ4_9FLAO</name>
<keyword evidence="1" id="KW-1133">Transmembrane helix</keyword>
<evidence type="ECO:0000256" key="1">
    <source>
        <dbReference type="SAM" id="Phobius"/>
    </source>
</evidence>
<proteinExistence type="predicted"/>
<sequence length="144" mass="16595">MLYIILIPGFVLLLMSMFFMIVGVHYFIKIKRMIKKGTMTEGKIIGYVEYFGINDEVITHCPKVTFKNKKGKNITARSETGYVSPKDNIGAIVKVLYILEESGYYKVLLDFRKWKKLGYSFLIPGIIFLICGFLILYVNYPSIP</sequence>
<evidence type="ECO:0000313" key="2">
    <source>
        <dbReference type="EMBL" id="MFD2593473.1"/>
    </source>
</evidence>
<keyword evidence="3" id="KW-1185">Reference proteome</keyword>
<feature type="transmembrane region" description="Helical" evidence="1">
    <location>
        <begin position="117"/>
        <end position="138"/>
    </location>
</feature>
<dbReference type="EMBL" id="JBHULX010000048">
    <property type="protein sequence ID" value="MFD2593473.1"/>
    <property type="molecule type" value="Genomic_DNA"/>
</dbReference>
<comment type="caution">
    <text evidence="2">The sequence shown here is derived from an EMBL/GenBank/DDBJ whole genome shotgun (WGS) entry which is preliminary data.</text>
</comment>
<accession>A0ABW5NDQ4</accession>
<protein>
    <submittedName>
        <fullName evidence="2">DUF3592 domain-containing protein</fullName>
    </submittedName>
</protein>